<evidence type="ECO:0000313" key="2">
    <source>
        <dbReference type="Proteomes" id="UP001364695"/>
    </source>
</evidence>
<evidence type="ECO:0000313" key="1">
    <source>
        <dbReference type="EMBL" id="MEJ7138326.1"/>
    </source>
</evidence>
<keyword evidence="2" id="KW-1185">Reference proteome</keyword>
<proteinExistence type="predicted"/>
<organism evidence="1 2">
    <name type="scientific">Amphibiibacter pelophylacis</name>
    <dbReference type="NCBI Taxonomy" id="1799477"/>
    <lineage>
        <taxon>Bacteria</taxon>
        <taxon>Pseudomonadati</taxon>
        <taxon>Pseudomonadota</taxon>
        <taxon>Betaproteobacteria</taxon>
        <taxon>Burkholderiales</taxon>
        <taxon>Sphaerotilaceae</taxon>
        <taxon>Amphibiibacter</taxon>
    </lineage>
</organism>
<dbReference type="EMBL" id="JAWDIE010000010">
    <property type="protein sequence ID" value="MEJ7138326.1"/>
    <property type="molecule type" value="Genomic_DNA"/>
</dbReference>
<comment type="caution">
    <text evidence="1">The sequence shown here is derived from an EMBL/GenBank/DDBJ whole genome shotgun (WGS) entry which is preliminary data.</text>
</comment>
<dbReference type="Proteomes" id="UP001364695">
    <property type="component" value="Unassembled WGS sequence"/>
</dbReference>
<name>A0ACC6P283_9BURK</name>
<accession>A0ACC6P283</accession>
<protein>
    <submittedName>
        <fullName evidence="1">Efflux RND transporter permease subunit</fullName>
    </submittedName>
</protein>
<sequence>MSTFFIRRPIFAWVIALFIILLGALALTRLPVNQYPSVAPPQVQISFSYPGASATVLESSVISVIETQLNGTPGMAYMSSSAQANGSGSISVSFEPGTDADLAQVEVQNRLSRASSRLPSVVTQQGVDVRRSNSNFLMFVALTSTSLPINELGDYANLSVVPELQRIDGIGQAQVFGAQSAMRIWLDPEKLRSFNLSAAQVLAAVRSQNVQVAAGSIGDLPNLATQAISASVTVSGQMSTPEQFGAIVLRPATTGGAVYLRDVARIERGLESYSTQARANGTPAVGIGIQLSPSGNAVAASNAIHAKLTELSKFFPAGVSYSIPYDASGFVKISIRQVAETLVEAVVLVFLVMLLFLQNIRYTIIPTIVVPIALLGSAGALLALGMSINVLTLFGMVLVVGIVVDDAIVVVENVERLMREEQLSPWAAARKGMAQISGAIIGVTVVLMSVFMPLVFFSGSVGNIYRQFAAVMLSSILFSAFLALTLTPALCATLLKPVDLEHHENKRGLFGWFNRAFDALATRYGNGMARMLTRGGRMLIVYLLIAAVAGWLYTRLPSSFLPSEDQGSLIVNVQLPPGATQQRTLEVMKQVEGFMLKQPEVKSMVGVLGFSFSGQGQNAALAFVSLKDWKERTGPGQDAQGLAGRAFGALGQIKDAIIYPVNPPPIPELGNASGFSFQLQDRSGQGHAALLAARNQLLGLAAQSKVLAQVRPDGLEDAPQLQIDIDRAKAQAQGVDFSAIAAELGTQMGSSYANDFPSQGRLLRVMVQADSPARMQPDDLLKLTVLSSTGQAVPLSSFATVRWGTGPVQTTRYNGYSSMGLSGSPAPGYSSGQAIAEMQRLAGQLPQGFGYEWTGQSREELLAGSQAVWLYAFAVVAVLLCLAALYESWSIPLAVILAVPLGLIGVIIATVLRGYSADIYFQIGLVTIIGLSAKNAILIVEFAKEQQEAGHSLFDSALQAAKLRFRPILMTSMAFTLGVVPLFVASGAGAASQRSIGTGVLGGMITGTVLAVLFVPVLFIVVRKLFGDSRYQQNLRDEEHSLEVR</sequence>
<reference evidence="1" key="1">
    <citation type="submission" date="2023-10" db="EMBL/GenBank/DDBJ databases">
        <title>Amphibacter perezi, gen. nov., sp. nov. a novel taxa of the family Comamonadaceae, class Betaproteobacteria isolated from the skin microbiota of Pelophylax perezi from different populations.</title>
        <authorList>
            <person name="Costa S."/>
            <person name="Proenca D.N."/>
            <person name="Lopes I."/>
            <person name="Morais P.V."/>
        </authorList>
    </citation>
    <scope>NUCLEOTIDE SEQUENCE</scope>
    <source>
        <strain evidence="1">SL12-8</strain>
    </source>
</reference>
<gene>
    <name evidence="1" type="ORF">RV045_07765</name>
</gene>